<dbReference type="Gene3D" id="3.40.50.720">
    <property type="entry name" value="NAD(P)-binding Rossmann-like Domain"/>
    <property type="match status" value="1"/>
</dbReference>
<keyword evidence="2" id="KW-0560">Oxidoreductase</keyword>
<dbReference type="InterPro" id="IPR036291">
    <property type="entry name" value="NAD(P)-bd_dom_sf"/>
</dbReference>
<proteinExistence type="inferred from homology"/>
<dbReference type="PRINTS" id="PR00081">
    <property type="entry name" value="GDHRDH"/>
</dbReference>
<dbReference type="Pfam" id="PF00106">
    <property type="entry name" value="adh_short"/>
    <property type="match status" value="1"/>
</dbReference>
<organism evidence="3 4">
    <name type="scientific">Apiospora arundinis</name>
    <dbReference type="NCBI Taxonomy" id="335852"/>
    <lineage>
        <taxon>Eukaryota</taxon>
        <taxon>Fungi</taxon>
        <taxon>Dikarya</taxon>
        <taxon>Ascomycota</taxon>
        <taxon>Pezizomycotina</taxon>
        <taxon>Sordariomycetes</taxon>
        <taxon>Xylariomycetidae</taxon>
        <taxon>Amphisphaeriales</taxon>
        <taxon>Apiosporaceae</taxon>
        <taxon>Apiospora</taxon>
    </lineage>
</organism>
<dbReference type="PANTHER" id="PTHR43180:SF10">
    <property type="entry name" value="NAD(P)-BINDING PROTEIN"/>
    <property type="match status" value="1"/>
</dbReference>
<dbReference type="InterPro" id="IPR002347">
    <property type="entry name" value="SDR_fam"/>
</dbReference>
<dbReference type="PANTHER" id="PTHR43180">
    <property type="entry name" value="3-OXOACYL-(ACYL-CARRIER-PROTEIN) REDUCTASE (AFU_ORTHOLOGUE AFUA_6G11210)"/>
    <property type="match status" value="1"/>
</dbReference>
<gene>
    <name evidence="3" type="ORF">PGQ11_010774</name>
</gene>
<evidence type="ECO:0000256" key="1">
    <source>
        <dbReference type="ARBA" id="ARBA00006484"/>
    </source>
</evidence>
<comment type="caution">
    <text evidence="3">The sequence shown here is derived from an EMBL/GenBank/DDBJ whole genome shotgun (WGS) entry which is preliminary data.</text>
</comment>
<keyword evidence="4" id="KW-1185">Reference proteome</keyword>
<protein>
    <submittedName>
        <fullName evidence="3">Short-chain dehydrogenase/reductase ATR7</fullName>
    </submittedName>
</protein>
<dbReference type="Proteomes" id="UP001390339">
    <property type="component" value="Unassembled WGS sequence"/>
</dbReference>
<name>A0ABR2ICU9_9PEZI</name>
<comment type="similarity">
    <text evidence="1">Belongs to the short-chain dehydrogenases/reductases (SDR) family.</text>
</comment>
<dbReference type="SUPFAM" id="SSF51735">
    <property type="entry name" value="NAD(P)-binding Rossmann-fold domains"/>
    <property type="match status" value="1"/>
</dbReference>
<sequence>MAEFTIADEDLASLRGKVIIVTGGSSGIGLATVELLLGLGAAVVSGDLQPPSTPKVIYPSAGAAVPAFFTHVPTDIGACADLMALFRRAIKVHGRVDHVFVTTGGGGGVPLFHNYYAPSPAGGRPAGITLDEPSHHEDTAKLKGAMNAVVLAVHHMWTQDSPGGSVVVHTSATGLQRFQGIDGISKHGILSFGKSLNSSSLDDTDLSSTVRMNVLMPGRVEIKEVPSIASARGAVHLMANSRRNGHVVYVGDDGRYWKSEETVLLPAVRSIVDEGAGNDEEVVGQLGRRMTNLAIAAKEGNGHI</sequence>
<reference evidence="3 4" key="1">
    <citation type="journal article" date="2024" name="IMA Fungus">
        <title>Apiospora arundinis, a panoply of carbohydrate-active enzymes and secondary metabolites.</title>
        <authorList>
            <person name="Sorensen T."/>
            <person name="Petersen C."/>
            <person name="Muurmann A.T."/>
            <person name="Christiansen J.V."/>
            <person name="Brundto M.L."/>
            <person name="Overgaard C.K."/>
            <person name="Boysen A.T."/>
            <person name="Wollenberg R.D."/>
            <person name="Larsen T.O."/>
            <person name="Sorensen J.L."/>
            <person name="Nielsen K.L."/>
            <person name="Sondergaard T.E."/>
        </authorList>
    </citation>
    <scope>NUCLEOTIDE SEQUENCE [LARGE SCALE GENOMIC DNA]</scope>
    <source>
        <strain evidence="3 4">AAU 773</strain>
    </source>
</reference>
<accession>A0ABR2ICU9</accession>
<evidence type="ECO:0000313" key="4">
    <source>
        <dbReference type="Proteomes" id="UP001390339"/>
    </source>
</evidence>
<evidence type="ECO:0000313" key="3">
    <source>
        <dbReference type="EMBL" id="KAK8860040.1"/>
    </source>
</evidence>
<evidence type="ECO:0000256" key="2">
    <source>
        <dbReference type="ARBA" id="ARBA00023002"/>
    </source>
</evidence>
<dbReference type="EMBL" id="JAPCWZ010000006">
    <property type="protein sequence ID" value="KAK8860040.1"/>
    <property type="molecule type" value="Genomic_DNA"/>
</dbReference>